<dbReference type="Pfam" id="PF06276">
    <property type="entry name" value="FhuF"/>
    <property type="match status" value="1"/>
</dbReference>
<sequence>MTAQSPDAESIARAATTHGLLNCYFRETGRFDRREPAAIAHSDCSVVFHSELPNMGMELAVPVRHDSPTGRHLFALPVYCRSGSDGWTELDYATLASVIVRDLALSHSDPDSADELLLGIIRSCQNTARYVAARDDVDRLYGDDPTFRDAEQSLVFGHLLHPTPKHREGIATRDEPTYAPELRGQFQLHYFRAAPELVHHGSAREASAIEWVKTELRDSGVPDSRLDGDDAVIPVHPWQAAYLLDQPHVEAAIEAGTLEHLGALGPTFYPTSSVRTLYSPSTSFMVKGSLNVRITNSVRTNKQPELRRGVAVSELLETDLGTQLHERYPAFDIVRDPAYLTLDLGTEPESGFEVVLRENPFCDGHETGVTPVVALCQDHVHSTHLTGDGDGTRSRLSTIVHAIAEREGRDTAAVSEEWFRRYLSISVRPVLWLYLTYGVGLEAHQQNSVLAMTDGYPDRFYYRDNQGYYFAESTYETVDALVPGVGERADTICRDDVTDERIRYYVILNNAFGLINAFGSAGLIAERRLLELLREVLQELRQFDRDSSTLLEELLTAETLPCKANLLTRLHGMDELEGSIENQSVYTEIDNPLVTELEVSQQ</sequence>
<evidence type="ECO:0000259" key="1">
    <source>
        <dbReference type="Pfam" id="PF04183"/>
    </source>
</evidence>
<dbReference type="PANTHER" id="PTHR34384:SF5">
    <property type="entry name" value="L-2,3-DIAMINOPROPANOATE--CITRATE LIGASE"/>
    <property type="match status" value="1"/>
</dbReference>
<comment type="caution">
    <text evidence="3">The sequence shown here is derived from an EMBL/GenBank/DDBJ whole genome shotgun (WGS) entry which is preliminary data.</text>
</comment>
<organism evidence="3 4">
    <name type="scientific">Halocatena pleomorpha</name>
    <dbReference type="NCBI Taxonomy" id="1785090"/>
    <lineage>
        <taxon>Archaea</taxon>
        <taxon>Methanobacteriati</taxon>
        <taxon>Methanobacteriota</taxon>
        <taxon>Stenosarchaea group</taxon>
        <taxon>Halobacteria</taxon>
        <taxon>Halobacteriales</taxon>
        <taxon>Natronomonadaceae</taxon>
        <taxon>Halocatena</taxon>
    </lineage>
</organism>
<dbReference type="Pfam" id="PF04183">
    <property type="entry name" value="IucA_IucC"/>
    <property type="match status" value="1"/>
</dbReference>
<name>A0A3P3R6J2_9EURY</name>
<dbReference type="GO" id="GO:0019290">
    <property type="term" value="P:siderophore biosynthetic process"/>
    <property type="evidence" value="ECO:0007669"/>
    <property type="project" value="InterPro"/>
</dbReference>
<dbReference type="AlphaFoldDB" id="A0A3P3R6J2"/>
<dbReference type="EMBL" id="RRCH01000039">
    <property type="protein sequence ID" value="RRJ28260.1"/>
    <property type="molecule type" value="Genomic_DNA"/>
</dbReference>
<dbReference type="InterPro" id="IPR037455">
    <property type="entry name" value="LucA/IucC-like"/>
</dbReference>
<protein>
    <submittedName>
        <fullName evidence="3">IucA/IucC family siderophore biosynthesis protein</fullName>
    </submittedName>
</protein>
<reference evidence="3 4" key="1">
    <citation type="submission" date="2018-11" db="EMBL/GenBank/DDBJ databases">
        <title>Taxonoimc description of Halomarina strain SPP-AMP-1.</title>
        <authorList>
            <person name="Pal Y."/>
            <person name="Srinivasana K."/>
            <person name="Verma A."/>
            <person name="Kumar P."/>
        </authorList>
    </citation>
    <scope>NUCLEOTIDE SEQUENCE [LARGE SCALE GENOMIC DNA]</scope>
    <source>
        <strain evidence="3 4">SPP-AMP-1</strain>
    </source>
</reference>
<accession>A0A3P3R6J2</accession>
<feature type="domain" description="Aerobactin siderophore biosynthesis IucA/IucC-like C-terminal" evidence="2">
    <location>
        <begin position="416"/>
        <end position="577"/>
    </location>
</feature>
<evidence type="ECO:0000313" key="4">
    <source>
        <dbReference type="Proteomes" id="UP000282322"/>
    </source>
</evidence>
<dbReference type="InterPro" id="IPR007310">
    <property type="entry name" value="Aerobactin_biosyn_IucA/IucC_N"/>
</dbReference>
<dbReference type="RefSeq" id="WP_124956542.1">
    <property type="nucleotide sequence ID" value="NZ_RRCH01000039.1"/>
</dbReference>
<gene>
    <name evidence="3" type="ORF">EIK79_16135</name>
</gene>
<dbReference type="Gene3D" id="1.10.510.40">
    <property type="match status" value="1"/>
</dbReference>
<keyword evidence="4" id="KW-1185">Reference proteome</keyword>
<feature type="domain" description="Aerobactin siderophore biosynthesis IucA/IucC N-terminal" evidence="1">
    <location>
        <begin position="147"/>
        <end position="377"/>
    </location>
</feature>
<evidence type="ECO:0000259" key="2">
    <source>
        <dbReference type="Pfam" id="PF06276"/>
    </source>
</evidence>
<dbReference type="OrthoDB" id="212279at2157"/>
<dbReference type="PANTHER" id="PTHR34384">
    <property type="entry name" value="L-2,3-DIAMINOPROPANOATE--CITRATE LIGASE"/>
    <property type="match status" value="1"/>
</dbReference>
<dbReference type="GO" id="GO:0016881">
    <property type="term" value="F:acid-amino acid ligase activity"/>
    <property type="evidence" value="ECO:0007669"/>
    <property type="project" value="UniProtKB-ARBA"/>
</dbReference>
<evidence type="ECO:0000313" key="3">
    <source>
        <dbReference type="EMBL" id="RRJ28260.1"/>
    </source>
</evidence>
<dbReference type="InterPro" id="IPR022770">
    <property type="entry name" value="IucA/IucC-like_C"/>
</dbReference>
<proteinExistence type="predicted"/>
<dbReference type="Proteomes" id="UP000282322">
    <property type="component" value="Unassembled WGS sequence"/>
</dbReference>